<dbReference type="AlphaFoldDB" id="A0A1Y2UQB7"/>
<dbReference type="Proteomes" id="UP000194286">
    <property type="component" value="Unassembled WGS sequence"/>
</dbReference>
<accession>A0A1Y2UQB7</accession>
<sequence>MTKEEVKKKWASTRKLLEITDSEYNGVTQEAANLRFIKTKLQIAVYYLQMLDEHNCKYQVPWNKEQFKWLLRKPVGDKKKQQAKDWCHQCRLICDKACASWNYEEVKTA</sequence>
<dbReference type="EMBL" id="MIMU01000084">
    <property type="protein sequence ID" value="OTA85358.1"/>
    <property type="molecule type" value="Genomic_DNA"/>
</dbReference>
<gene>
    <name evidence="1" type="ORF">BHL82_00105</name>
</gene>
<name>A0A1Y2UQB7_LIMRT</name>
<protein>
    <submittedName>
        <fullName evidence="1">Uncharacterized protein</fullName>
    </submittedName>
</protein>
<evidence type="ECO:0000313" key="1">
    <source>
        <dbReference type="EMBL" id="OTA85358.1"/>
    </source>
</evidence>
<evidence type="ECO:0000313" key="2">
    <source>
        <dbReference type="Proteomes" id="UP000194286"/>
    </source>
</evidence>
<organism evidence="1 2">
    <name type="scientific">Limosilactobacillus reuteri</name>
    <name type="common">Lactobacillus reuteri</name>
    <dbReference type="NCBI Taxonomy" id="1598"/>
    <lineage>
        <taxon>Bacteria</taxon>
        <taxon>Bacillati</taxon>
        <taxon>Bacillota</taxon>
        <taxon>Bacilli</taxon>
        <taxon>Lactobacillales</taxon>
        <taxon>Lactobacillaceae</taxon>
        <taxon>Limosilactobacillus</taxon>
    </lineage>
</organism>
<dbReference type="RefSeq" id="WP_086135879.1">
    <property type="nucleotide sequence ID" value="NZ_MIMU01000084.1"/>
</dbReference>
<reference evidence="1 2" key="1">
    <citation type="submission" date="2016-09" db="EMBL/GenBank/DDBJ databases">
        <title>Lactobacillus reuteri KLR3005, genome sequencing and assembly.</title>
        <authorList>
            <person name="Lee J.-Y."/>
            <person name="Kim E.B."/>
            <person name="Choi Y.-J."/>
        </authorList>
    </citation>
    <scope>NUCLEOTIDE SEQUENCE [LARGE SCALE GENOMIC DNA]</scope>
    <source>
        <strain evidence="1 2">KLR3005</strain>
    </source>
</reference>
<proteinExistence type="predicted"/>
<comment type="caution">
    <text evidence="1">The sequence shown here is derived from an EMBL/GenBank/DDBJ whole genome shotgun (WGS) entry which is preliminary data.</text>
</comment>